<evidence type="ECO:0000256" key="8">
    <source>
        <dbReference type="ARBA" id="ARBA00023242"/>
    </source>
</evidence>
<dbReference type="SUPFAM" id="SSF54211">
    <property type="entry name" value="Ribosomal protein S5 domain 2-like"/>
    <property type="match status" value="1"/>
</dbReference>
<reference evidence="11" key="1">
    <citation type="submission" date="2021-05" db="EMBL/GenBank/DDBJ databases">
        <title>A free-living protist that lacks canonical eukaryotic 1 DNA replication and segregation systems.</title>
        <authorList>
            <person name="Salas-Leiva D.E."/>
            <person name="Tromer E.C."/>
            <person name="Curtis B.A."/>
            <person name="Jerlstrom-Hultqvist J."/>
            <person name="Kolisko M."/>
            <person name="Yi Z."/>
            <person name="Salas-Leiva J.S."/>
            <person name="Gallot-Lavallee L."/>
            <person name="Kops G.J.P.L."/>
            <person name="Archibald J.M."/>
            <person name="Simpson A.G.B."/>
            <person name="Roger A.J."/>
        </authorList>
    </citation>
    <scope>NUCLEOTIDE SEQUENCE</scope>
    <source>
        <strain evidence="11">BICM</strain>
    </source>
</reference>
<dbReference type="GO" id="GO:0034473">
    <property type="term" value="P:U1 snRNA 3'-end processing"/>
    <property type="evidence" value="ECO:0007669"/>
    <property type="project" value="TreeGrafter"/>
</dbReference>
<evidence type="ECO:0000256" key="3">
    <source>
        <dbReference type="ARBA" id="ARBA00006678"/>
    </source>
</evidence>
<evidence type="ECO:0000256" key="7">
    <source>
        <dbReference type="ARBA" id="ARBA00022884"/>
    </source>
</evidence>
<dbReference type="GO" id="GO:0035925">
    <property type="term" value="F:mRNA 3'-UTR AU-rich region binding"/>
    <property type="evidence" value="ECO:0007669"/>
    <property type="project" value="TreeGrafter"/>
</dbReference>
<dbReference type="GO" id="GO:0034475">
    <property type="term" value="P:U4 snRNA 3'-end processing"/>
    <property type="evidence" value="ECO:0007669"/>
    <property type="project" value="TreeGrafter"/>
</dbReference>
<evidence type="ECO:0000256" key="9">
    <source>
        <dbReference type="ARBA" id="ARBA00030617"/>
    </source>
</evidence>
<dbReference type="GO" id="GO:0000467">
    <property type="term" value="P:exonucleolytic trimming to generate mature 3'-end of 5.8S rRNA from tricistronic rRNA transcript (SSU-rRNA, 5.8S rRNA, LSU-rRNA)"/>
    <property type="evidence" value="ECO:0007669"/>
    <property type="project" value="TreeGrafter"/>
</dbReference>
<keyword evidence="5" id="KW-0698">rRNA processing</keyword>
<evidence type="ECO:0000259" key="10">
    <source>
        <dbReference type="Pfam" id="PF01138"/>
    </source>
</evidence>
<dbReference type="GO" id="GO:0071038">
    <property type="term" value="P:TRAMP-dependent tRNA surveillance pathway"/>
    <property type="evidence" value="ECO:0007669"/>
    <property type="project" value="TreeGrafter"/>
</dbReference>
<dbReference type="EMBL" id="JAHDYR010000047">
    <property type="protein sequence ID" value="KAG9391889.1"/>
    <property type="molecule type" value="Genomic_DNA"/>
</dbReference>
<gene>
    <name evidence="11" type="ORF">J8273_6843</name>
</gene>
<dbReference type="GO" id="GO:0005730">
    <property type="term" value="C:nucleolus"/>
    <property type="evidence" value="ECO:0007669"/>
    <property type="project" value="UniProtKB-SubCell"/>
</dbReference>
<dbReference type="InterPro" id="IPR001247">
    <property type="entry name" value="ExoRNase_PH_dom1"/>
</dbReference>
<dbReference type="Proteomes" id="UP000717585">
    <property type="component" value="Unassembled WGS sequence"/>
</dbReference>
<dbReference type="GO" id="GO:0071035">
    <property type="term" value="P:nuclear polyadenylation-dependent rRNA catabolic process"/>
    <property type="evidence" value="ECO:0007669"/>
    <property type="project" value="TreeGrafter"/>
</dbReference>
<dbReference type="Pfam" id="PF01138">
    <property type="entry name" value="RNase_PH"/>
    <property type="match status" value="1"/>
</dbReference>
<accession>A0A8J6B326</accession>
<keyword evidence="8" id="KW-0539">Nucleus</keyword>
<dbReference type="GO" id="GO:0034476">
    <property type="term" value="P:U5 snRNA 3'-end processing"/>
    <property type="evidence" value="ECO:0007669"/>
    <property type="project" value="TreeGrafter"/>
</dbReference>
<evidence type="ECO:0000313" key="12">
    <source>
        <dbReference type="Proteomes" id="UP000717585"/>
    </source>
</evidence>
<evidence type="ECO:0000256" key="1">
    <source>
        <dbReference type="ARBA" id="ARBA00004496"/>
    </source>
</evidence>
<keyword evidence="12" id="KW-1185">Reference proteome</keyword>
<dbReference type="GO" id="GO:0071028">
    <property type="term" value="P:nuclear mRNA surveillance"/>
    <property type="evidence" value="ECO:0007669"/>
    <property type="project" value="TreeGrafter"/>
</dbReference>
<keyword evidence="7" id="KW-0694">RNA-binding</keyword>
<evidence type="ECO:0000256" key="4">
    <source>
        <dbReference type="ARBA" id="ARBA00022490"/>
    </source>
</evidence>
<feature type="domain" description="Exoribonuclease phosphorolytic" evidence="10">
    <location>
        <begin position="54"/>
        <end position="164"/>
    </location>
</feature>
<dbReference type="Gene3D" id="3.30.230.70">
    <property type="entry name" value="GHMP Kinase, N-terminal domain"/>
    <property type="match status" value="1"/>
</dbReference>
<comment type="caution">
    <text evidence="11">The sequence shown here is derived from an EMBL/GenBank/DDBJ whole genome shotgun (WGS) entry which is preliminary data.</text>
</comment>
<keyword evidence="6" id="KW-0271">Exosome</keyword>
<evidence type="ECO:0000256" key="2">
    <source>
        <dbReference type="ARBA" id="ARBA00004604"/>
    </source>
</evidence>
<dbReference type="GO" id="GO:0000177">
    <property type="term" value="C:cytoplasmic exosome (RNase complex)"/>
    <property type="evidence" value="ECO:0007669"/>
    <property type="project" value="TreeGrafter"/>
</dbReference>
<comment type="similarity">
    <text evidence="3">Belongs to the RNase PH family.</text>
</comment>
<protein>
    <recommendedName>
        <fullName evidence="9">Ribosomal RNA-processing protein 43</fullName>
    </recommendedName>
</protein>
<dbReference type="AlphaFoldDB" id="A0A8J6B326"/>
<dbReference type="GO" id="GO:0016075">
    <property type="term" value="P:rRNA catabolic process"/>
    <property type="evidence" value="ECO:0007669"/>
    <property type="project" value="TreeGrafter"/>
</dbReference>
<dbReference type="OrthoDB" id="45882at2759"/>
<sequence>MLEAEVLKVVDPQEYLKQLLDGKYSDYCRPDGRKSLTEEHEVQISSTNSLGGIGSAVVRIGGTVVSTVVHYEVGISEIDEEGELILSSSQLHPIAAQNALMLTRIRGTARTMATEGGIELTRTVDDTCLLVRLKLDLTVLSNDGSLLATALHSIHTALSTATVPCLTIEEGMVRTATDIDPSPLCPSMPTLSVTTKAILRPEPGKTHKVRCPCKFEEENAVAHCLKAVLGGLTVLYVAEGVAK</sequence>
<evidence type="ECO:0000256" key="6">
    <source>
        <dbReference type="ARBA" id="ARBA00022835"/>
    </source>
</evidence>
<dbReference type="PANTHER" id="PTHR11097">
    <property type="entry name" value="EXOSOME COMPLEX EXONUCLEASE RIBOSOMAL RNA PROCESSING PROTEIN"/>
    <property type="match status" value="1"/>
</dbReference>
<dbReference type="GO" id="GO:0000176">
    <property type="term" value="C:nuclear exosome (RNase complex)"/>
    <property type="evidence" value="ECO:0007669"/>
    <property type="project" value="TreeGrafter"/>
</dbReference>
<evidence type="ECO:0000313" key="11">
    <source>
        <dbReference type="EMBL" id="KAG9391889.1"/>
    </source>
</evidence>
<evidence type="ECO:0000256" key="5">
    <source>
        <dbReference type="ARBA" id="ARBA00022552"/>
    </source>
</evidence>
<proteinExistence type="inferred from homology"/>
<dbReference type="PANTHER" id="PTHR11097:SF9">
    <property type="entry name" value="EXOSOME COMPLEX COMPONENT RRP43"/>
    <property type="match status" value="1"/>
</dbReference>
<comment type="subcellular location">
    <subcellularLocation>
        <location evidence="1">Cytoplasm</location>
    </subcellularLocation>
    <subcellularLocation>
        <location evidence="2">Nucleus</location>
        <location evidence="2">Nucleolus</location>
    </subcellularLocation>
</comment>
<organism evidence="11 12">
    <name type="scientific">Carpediemonas membranifera</name>
    <dbReference type="NCBI Taxonomy" id="201153"/>
    <lineage>
        <taxon>Eukaryota</taxon>
        <taxon>Metamonada</taxon>
        <taxon>Carpediemonas-like organisms</taxon>
        <taxon>Carpediemonas</taxon>
    </lineage>
</organism>
<keyword evidence="4" id="KW-0963">Cytoplasm</keyword>
<name>A0A8J6B326_9EUKA</name>
<dbReference type="InterPro" id="IPR020568">
    <property type="entry name" value="Ribosomal_Su5_D2-typ_SF"/>
</dbReference>
<dbReference type="InterPro" id="IPR050590">
    <property type="entry name" value="Exosome_comp_Rrp42_subfam"/>
</dbReference>
<dbReference type="InterPro" id="IPR027408">
    <property type="entry name" value="PNPase/RNase_PH_dom_sf"/>
</dbReference>